<reference evidence="2 3" key="1">
    <citation type="submission" date="2014-01" db="EMBL/GenBank/DDBJ databases">
        <title>Roseivivax isoporae LMG 25204 Genome Sequencing.</title>
        <authorList>
            <person name="Lai Q."/>
            <person name="Li G."/>
            <person name="Shao Z."/>
        </authorList>
    </citation>
    <scope>NUCLEOTIDE SEQUENCE [LARGE SCALE GENOMIC DNA]</scope>
    <source>
        <strain evidence="2 3">LMG 25204</strain>
    </source>
</reference>
<dbReference type="RefSeq" id="WP_043769053.1">
    <property type="nucleotide sequence ID" value="NZ_JAME01000010.1"/>
</dbReference>
<keyword evidence="3" id="KW-1185">Reference proteome</keyword>
<protein>
    <submittedName>
        <fullName evidence="2">Uncharacterized protein</fullName>
    </submittedName>
</protein>
<comment type="caution">
    <text evidence="2">The sequence shown here is derived from an EMBL/GenBank/DDBJ whole genome shotgun (WGS) entry which is preliminary data.</text>
</comment>
<dbReference type="AlphaFoldDB" id="X7FB59"/>
<dbReference type="EMBL" id="JAME01000010">
    <property type="protein sequence ID" value="ETX29351.1"/>
    <property type="molecule type" value="Genomic_DNA"/>
</dbReference>
<sequence length="74" mass="8277">MNRPISALPKRPARGTARTARTRKDAAIHLVRLEFDIGRLADGIAQVERRRDLYAAELAVKTRERSRLLGILGA</sequence>
<evidence type="ECO:0000313" key="2">
    <source>
        <dbReference type="EMBL" id="ETX29351.1"/>
    </source>
</evidence>
<dbReference type="Proteomes" id="UP000023430">
    <property type="component" value="Unassembled WGS sequence"/>
</dbReference>
<name>X7FB59_9RHOB</name>
<organism evidence="2 3">
    <name type="scientific">Roseivivax isoporae LMG 25204</name>
    <dbReference type="NCBI Taxonomy" id="1449351"/>
    <lineage>
        <taxon>Bacteria</taxon>
        <taxon>Pseudomonadati</taxon>
        <taxon>Pseudomonadota</taxon>
        <taxon>Alphaproteobacteria</taxon>
        <taxon>Rhodobacterales</taxon>
        <taxon>Roseobacteraceae</taxon>
        <taxon>Roseivivax</taxon>
    </lineage>
</organism>
<evidence type="ECO:0000313" key="3">
    <source>
        <dbReference type="Proteomes" id="UP000023430"/>
    </source>
</evidence>
<evidence type="ECO:0000256" key="1">
    <source>
        <dbReference type="SAM" id="MobiDB-lite"/>
    </source>
</evidence>
<dbReference type="STRING" id="1449351.RISW2_01390"/>
<feature type="region of interest" description="Disordered" evidence="1">
    <location>
        <begin position="1"/>
        <end position="21"/>
    </location>
</feature>
<accession>X7FB59</accession>
<proteinExistence type="predicted"/>
<gene>
    <name evidence="2" type="ORF">RISW2_01390</name>
</gene>